<evidence type="ECO:0000313" key="3">
    <source>
        <dbReference type="Proteomes" id="UP000265520"/>
    </source>
</evidence>
<protein>
    <submittedName>
        <fullName evidence="2">Uncharacterized protein</fullName>
    </submittedName>
</protein>
<sequence>NLSQKEEKLQKELDDLKSQHYNEVVNLKRQHKEEVEKLEKQRLADIEELRTSNEKVSRLEGDAKVLTQERDDALSSLSLLQEEKQS</sequence>
<dbReference type="EMBL" id="LXQA010377030">
    <property type="protein sequence ID" value="MCI47786.1"/>
    <property type="molecule type" value="Genomic_DNA"/>
</dbReference>
<evidence type="ECO:0000313" key="2">
    <source>
        <dbReference type="EMBL" id="MCI47786.1"/>
    </source>
</evidence>
<keyword evidence="1" id="KW-0175">Coiled coil</keyword>
<accession>A0A392SIU8</accession>
<proteinExistence type="predicted"/>
<feature type="non-terminal residue" evidence="2">
    <location>
        <position position="1"/>
    </location>
</feature>
<reference evidence="2 3" key="1">
    <citation type="journal article" date="2018" name="Front. Plant Sci.">
        <title>Red Clover (Trifolium pratense) and Zigzag Clover (T. medium) - A Picture of Genomic Similarities and Differences.</title>
        <authorList>
            <person name="Dluhosova J."/>
            <person name="Istvanek J."/>
            <person name="Nedelnik J."/>
            <person name="Repkova J."/>
        </authorList>
    </citation>
    <scope>NUCLEOTIDE SEQUENCE [LARGE SCALE GENOMIC DNA]</scope>
    <source>
        <strain evidence="3">cv. 10/8</strain>
        <tissue evidence="2">Leaf</tissue>
    </source>
</reference>
<keyword evidence="3" id="KW-1185">Reference proteome</keyword>
<dbReference type="Proteomes" id="UP000265520">
    <property type="component" value="Unassembled WGS sequence"/>
</dbReference>
<dbReference type="AlphaFoldDB" id="A0A392SIU8"/>
<comment type="caution">
    <text evidence="2">The sequence shown here is derived from an EMBL/GenBank/DDBJ whole genome shotgun (WGS) entry which is preliminary data.</text>
</comment>
<evidence type="ECO:0000256" key="1">
    <source>
        <dbReference type="SAM" id="Coils"/>
    </source>
</evidence>
<organism evidence="2 3">
    <name type="scientific">Trifolium medium</name>
    <dbReference type="NCBI Taxonomy" id="97028"/>
    <lineage>
        <taxon>Eukaryota</taxon>
        <taxon>Viridiplantae</taxon>
        <taxon>Streptophyta</taxon>
        <taxon>Embryophyta</taxon>
        <taxon>Tracheophyta</taxon>
        <taxon>Spermatophyta</taxon>
        <taxon>Magnoliopsida</taxon>
        <taxon>eudicotyledons</taxon>
        <taxon>Gunneridae</taxon>
        <taxon>Pentapetalae</taxon>
        <taxon>rosids</taxon>
        <taxon>fabids</taxon>
        <taxon>Fabales</taxon>
        <taxon>Fabaceae</taxon>
        <taxon>Papilionoideae</taxon>
        <taxon>50 kb inversion clade</taxon>
        <taxon>NPAAA clade</taxon>
        <taxon>Hologalegina</taxon>
        <taxon>IRL clade</taxon>
        <taxon>Trifolieae</taxon>
        <taxon>Trifolium</taxon>
    </lineage>
</organism>
<feature type="coiled-coil region" evidence="1">
    <location>
        <begin position="21"/>
        <end position="83"/>
    </location>
</feature>
<name>A0A392SIU8_9FABA</name>